<dbReference type="EMBL" id="CP041186">
    <property type="protein sequence ID" value="QDG52085.1"/>
    <property type="molecule type" value="Genomic_DNA"/>
</dbReference>
<proteinExistence type="predicted"/>
<keyword evidence="2" id="KW-1185">Reference proteome</keyword>
<accession>A0A4Y6PWH1</accession>
<accession>A0A5B8YB10</accession>
<reference evidence="1 2" key="1">
    <citation type="submission" date="2019-06" db="EMBL/GenBank/DDBJ databases">
        <title>Persicimonas caeni gen. nov., sp. nov., a predatory bacterium isolated from solar saltern.</title>
        <authorList>
            <person name="Wang S."/>
        </authorList>
    </citation>
    <scope>NUCLEOTIDE SEQUENCE [LARGE SCALE GENOMIC DNA]</scope>
    <source>
        <strain evidence="1 2">YN101</strain>
    </source>
</reference>
<protein>
    <submittedName>
        <fullName evidence="1">Uncharacterized protein</fullName>
    </submittedName>
</protein>
<gene>
    <name evidence="1" type="ORF">FIV42_15440</name>
</gene>
<dbReference type="Proteomes" id="UP000315995">
    <property type="component" value="Chromosome"/>
</dbReference>
<name>A0A4Y6PWH1_PERCE</name>
<dbReference type="RefSeq" id="WP_141198562.1">
    <property type="nucleotide sequence ID" value="NZ_CP041186.1"/>
</dbReference>
<sequence length="71" mass="8029">MTEHQNIKQIAEGRYQIQFRYTDPTTGERKNLRRSFLGTLGEAVAERDRLMAVAKNGELFGSNADQDGNGR</sequence>
<evidence type="ECO:0000313" key="2">
    <source>
        <dbReference type="Proteomes" id="UP000315995"/>
    </source>
</evidence>
<dbReference type="AlphaFoldDB" id="A0A4Y6PWH1"/>
<organism evidence="1 2">
    <name type="scientific">Persicimonas caeni</name>
    <dbReference type="NCBI Taxonomy" id="2292766"/>
    <lineage>
        <taxon>Bacteria</taxon>
        <taxon>Deltaproteobacteria</taxon>
        <taxon>Bradymonadales</taxon>
        <taxon>Bradymonadaceae</taxon>
        <taxon>Persicimonas</taxon>
    </lineage>
</organism>
<evidence type="ECO:0000313" key="1">
    <source>
        <dbReference type="EMBL" id="QDG52085.1"/>
    </source>
</evidence>